<organism evidence="5 6">
    <name type="scientific">Hymenobacter artigasi</name>
    <dbReference type="NCBI Taxonomy" id="2719616"/>
    <lineage>
        <taxon>Bacteria</taxon>
        <taxon>Pseudomonadati</taxon>
        <taxon>Bacteroidota</taxon>
        <taxon>Cytophagia</taxon>
        <taxon>Cytophagales</taxon>
        <taxon>Hymenobacteraceae</taxon>
        <taxon>Hymenobacter</taxon>
    </lineage>
</organism>
<dbReference type="InterPro" id="IPR000073">
    <property type="entry name" value="AB_hydrolase_1"/>
</dbReference>
<keyword evidence="6" id="KW-1185">Reference proteome</keyword>
<dbReference type="PROSITE" id="PS51257">
    <property type="entry name" value="PROKAR_LIPOPROTEIN"/>
    <property type="match status" value="1"/>
</dbReference>
<name>A0ABX1HGY0_9BACT</name>
<evidence type="ECO:0000259" key="4">
    <source>
        <dbReference type="Pfam" id="PF00561"/>
    </source>
</evidence>
<accession>A0ABX1HGY0</accession>
<dbReference type="EMBL" id="JAAVTK010000001">
    <property type="protein sequence ID" value="NKI88043.1"/>
    <property type="molecule type" value="Genomic_DNA"/>
</dbReference>
<dbReference type="EC" id="3.4.11.5" evidence="5"/>
<evidence type="ECO:0000256" key="1">
    <source>
        <dbReference type="ARBA" id="ARBA00010088"/>
    </source>
</evidence>
<evidence type="ECO:0000313" key="5">
    <source>
        <dbReference type="EMBL" id="NKI88043.1"/>
    </source>
</evidence>
<dbReference type="PANTHER" id="PTHR43798:SF33">
    <property type="entry name" value="HYDROLASE, PUTATIVE (AFU_ORTHOLOGUE AFUA_2G14860)-RELATED"/>
    <property type="match status" value="1"/>
</dbReference>
<dbReference type="Proteomes" id="UP000717634">
    <property type="component" value="Unassembled WGS sequence"/>
</dbReference>
<feature type="chain" id="PRO_5045342635" evidence="3">
    <location>
        <begin position="22"/>
        <end position="362"/>
    </location>
</feature>
<keyword evidence="5" id="KW-0031">Aminopeptidase</keyword>
<keyword evidence="3" id="KW-0732">Signal</keyword>
<evidence type="ECO:0000256" key="2">
    <source>
        <dbReference type="ARBA" id="ARBA00022801"/>
    </source>
</evidence>
<feature type="domain" description="AB hydrolase-1" evidence="4">
    <location>
        <begin position="84"/>
        <end position="335"/>
    </location>
</feature>
<feature type="signal peptide" evidence="3">
    <location>
        <begin position="1"/>
        <end position="21"/>
    </location>
</feature>
<comment type="similarity">
    <text evidence="1">Belongs to the peptidase S33 family.</text>
</comment>
<reference evidence="5 6" key="1">
    <citation type="submission" date="2020-03" db="EMBL/GenBank/DDBJ databases">
        <title>Genomic Encyclopedia of Type Strains, Phase IV (KMG-V): Genome sequencing to study the core and pangenomes of soil and plant-associated prokaryotes.</title>
        <authorList>
            <person name="Whitman W."/>
        </authorList>
    </citation>
    <scope>NUCLEOTIDE SEQUENCE [LARGE SCALE GENOMIC DNA]</scope>
    <source>
        <strain evidence="5 6">1B</strain>
    </source>
</reference>
<evidence type="ECO:0000313" key="6">
    <source>
        <dbReference type="Proteomes" id="UP000717634"/>
    </source>
</evidence>
<evidence type="ECO:0000256" key="3">
    <source>
        <dbReference type="SAM" id="SignalP"/>
    </source>
</evidence>
<sequence>MKLPFALRPALLALAAATLLAACQSAPTTDSPIDPATGPTLTGYFQNPETGVQDGNVRMIPITTPKGTFKVWTKQFGNNPKIKVLLLNGGPGATHEYFECFENFLPKEGIEFIYYDQLGCGNSDNPKDTSMWSLPRYVEEVEQVRQALKLDKTNFYLLGHSWGGILAAEYAFKYQQNMKGLIISNMMMSIPDYGKYADNVLAKQMKPEVLAEIRKLEAKKDFENPRYMELLLPNFYVEHICRIPLDQWPEPVNRSFSKMNRSLYVTMQGPSEFGVSGKLLNWNRVPDLPKLTVPVLSIGGKYDTMDPEHMRMIATKVQKGNSLICPQGSHMSMYDDQQTYFTGLVKFLKAADAGTVQPGAAL</sequence>
<dbReference type="SUPFAM" id="SSF53474">
    <property type="entry name" value="alpha/beta-Hydrolases"/>
    <property type="match status" value="1"/>
</dbReference>
<dbReference type="InterPro" id="IPR050266">
    <property type="entry name" value="AB_hydrolase_sf"/>
</dbReference>
<dbReference type="PANTHER" id="PTHR43798">
    <property type="entry name" value="MONOACYLGLYCEROL LIPASE"/>
    <property type="match status" value="1"/>
</dbReference>
<dbReference type="PRINTS" id="PR00793">
    <property type="entry name" value="PROAMNOPTASE"/>
</dbReference>
<dbReference type="InterPro" id="IPR005945">
    <property type="entry name" value="Pro_imino_pep"/>
</dbReference>
<proteinExistence type="inferred from homology"/>
<keyword evidence="2 5" id="KW-0378">Hydrolase</keyword>
<dbReference type="RefSeq" id="WP_168671662.1">
    <property type="nucleotide sequence ID" value="NZ_JAAVTK010000001.1"/>
</dbReference>
<dbReference type="InterPro" id="IPR029058">
    <property type="entry name" value="AB_hydrolase_fold"/>
</dbReference>
<dbReference type="Gene3D" id="3.40.50.1820">
    <property type="entry name" value="alpha/beta hydrolase"/>
    <property type="match status" value="1"/>
</dbReference>
<dbReference type="GO" id="GO:0004177">
    <property type="term" value="F:aminopeptidase activity"/>
    <property type="evidence" value="ECO:0007669"/>
    <property type="project" value="UniProtKB-KW"/>
</dbReference>
<gene>
    <name evidence="5" type="ORF">HBN54_000622</name>
</gene>
<keyword evidence="5" id="KW-0645">Protease</keyword>
<dbReference type="NCBIfam" id="TIGR01250">
    <property type="entry name" value="pro_imino_pep_2"/>
    <property type="match status" value="1"/>
</dbReference>
<dbReference type="InterPro" id="IPR002410">
    <property type="entry name" value="Peptidase_S33"/>
</dbReference>
<protein>
    <submittedName>
        <fullName evidence="5">Proline iminopeptidase</fullName>
        <ecNumber evidence="5">3.4.11.5</ecNumber>
    </submittedName>
</protein>
<comment type="caution">
    <text evidence="5">The sequence shown here is derived from an EMBL/GenBank/DDBJ whole genome shotgun (WGS) entry which is preliminary data.</text>
</comment>
<dbReference type="Pfam" id="PF00561">
    <property type="entry name" value="Abhydrolase_1"/>
    <property type="match status" value="1"/>
</dbReference>